<sequence length="211" mass="22509">MTDDLCTCASSCEGRSDDPESASGRWLGGSQRLETPLPSDVQAGLGRLLGEGPIETLDEWVAEVRRRTNGSIAVDDLCHADEETAHWGEIGVERYYFRCFYDAVVLSALAERPVAIRTESPDGTKIEVCAEGTSDLTVVPETAAVSFGVDETVSPPSDGDPSHADVYAAVCPFVRAFPERESYDRWANAVPAATVAMPLEGATELAAALLA</sequence>
<dbReference type="InterPro" id="IPR004927">
    <property type="entry name" value="MerB"/>
</dbReference>
<dbReference type="SUPFAM" id="SSF160387">
    <property type="entry name" value="NosL/MerB-like"/>
    <property type="match status" value="1"/>
</dbReference>
<evidence type="ECO:0000313" key="3">
    <source>
        <dbReference type="Proteomes" id="UP000637819"/>
    </source>
</evidence>
<dbReference type="GeneID" id="62875184"/>
<gene>
    <name evidence="2" type="ORF">JMJ58_08630</name>
</gene>
<reference evidence="2 3" key="1">
    <citation type="submission" date="2021-01" db="EMBL/GenBank/DDBJ databases">
        <title>Genome Sequence and Methylation Pattern of Haloterrigena salifodinae BOL5-1, An Extremely Halophilic Archaeon from a Bolivian Salt Mine.</title>
        <authorList>
            <person name="DasSarma P."/>
            <person name="Anton B.P."/>
            <person name="DasSarma S.L."/>
            <person name="von Ehrenheim H.A.L."/>
            <person name="Martinez F.L."/>
            <person name="Guzman D."/>
            <person name="Roberts R.J."/>
            <person name="DasSarma S."/>
        </authorList>
    </citation>
    <scope>NUCLEOTIDE SEQUENCE [LARGE SCALE GENOMIC DNA]</scope>
    <source>
        <strain evidence="2 3">BOL5-1</strain>
    </source>
</reference>
<proteinExistence type="predicted"/>
<evidence type="ECO:0000313" key="2">
    <source>
        <dbReference type="EMBL" id="QRV16915.1"/>
    </source>
</evidence>
<name>A0A8T8E4Y3_9EURY</name>
<evidence type="ECO:0000256" key="1">
    <source>
        <dbReference type="SAM" id="MobiDB-lite"/>
    </source>
</evidence>
<feature type="region of interest" description="Disordered" evidence="1">
    <location>
        <begin position="13"/>
        <end position="37"/>
    </location>
</feature>
<dbReference type="Gene3D" id="3.30.450.410">
    <property type="match status" value="1"/>
</dbReference>
<dbReference type="AlphaFoldDB" id="A0A8T8E4Y3"/>
<keyword evidence="3" id="KW-1185">Reference proteome</keyword>
<dbReference type="InterPro" id="IPR053717">
    <property type="entry name" value="MerB_lyase_sf"/>
</dbReference>
<protein>
    <submittedName>
        <fullName evidence="2">Alkylmercury lyase</fullName>
    </submittedName>
</protein>
<dbReference type="KEGG" id="hsal:JMJ58_08630"/>
<dbReference type="Proteomes" id="UP000637819">
    <property type="component" value="Chromosome"/>
</dbReference>
<dbReference type="Pfam" id="PF03243">
    <property type="entry name" value="MerB"/>
    <property type="match status" value="1"/>
</dbReference>
<organism evidence="2 3">
    <name type="scientific">Haloterrigena salifodinae</name>
    <dbReference type="NCBI Taxonomy" id="2675099"/>
    <lineage>
        <taxon>Archaea</taxon>
        <taxon>Methanobacteriati</taxon>
        <taxon>Methanobacteriota</taxon>
        <taxon>Stenosarchaea group</taxon>
        <taxon>Halobacteria</taxon>
        <taxon>Halobacteriales</taxon>
        <taxon>Natrialbaceae</taxon>
        <taxon>Haloterrigena</taxon>
    </lineage>
</organism>
<dbReference type="OrthoDB" id="232973at2157"/>
<dbReference type="GO" id="GO:0018836">
    <property type="term" value="F:alkylmercury lyase activity"/>
    <property type="evidence" value="ECO:0007669"/>
    <property type="project" value="InterPro"/>
</dbReference>
<accession>A0A8T8E4Y3</accession>
<keyword evidence="2" id="KW-0456">Lyase</keyword>
<dbReference type="RefSeq" id="WP_204749063.1">
    <property type="nucleotide sequence ID" value="NZ_CP069188.1"/>
</dbReference>
<dbReference type="EMBL" id="CP069188">
    <property type="protein sequence ID" value="QRV16915.1"/>
    <property type="molecule type" value="Genomic_DNA"/>
</dbReference>